<dbReference type="SUPFAM" id="SSF51197">
    <property type="entry name" value="Clavaminate synthase-like"/>
    <property type="match status" value="1"/>
</dbReference>
<organism evidence="4">
    <name type="scientific">Cladocopium goreaui</name>
    <dbReference type="NCBI Taxonomy" id="2562237"/>
    <lineage>
        <taxon>Eukaryota</taxon>
        <taxon>Sar</taxon>
        <taxon>Alveolata</taxon>
        <taxon>Dinophyceae</taxon>
        <taxon>Suessiales</taxon>
        <taxon>Symbiodiniaceae</taxon>
        <taxon>Cladocopium</taxon>
    </lineage>
</organism>
<gene>
    <name evidence="4" type="ORF">C1SCF055_LOCUS12304</name>
</gene>
<dbReference type="Gene3D" id="1.20.1050.10">
    <property type="match status" value="1"/>
</dbReference>
<accession>A0A9P1C501</accession>
<dbReference type="InterPro" id="IPR004046">
    <property type="entry name" value="GST_C"/>
</dbReference>
<dbReference type="Pfam" id="PF14497">
    <property type="entry name" value="GST_C_3"/>
    <property type="match status" value="1"/>
</dbReference>
<evidence type="ECO:0000259" key="3">
    <source>
        <dbReference type="Pfam" id="PF14497"/>
    </source>
</evidence>
<dbReference type="AlphaFoldDB" id="A0A9P1C501"/>
<feature type="region of interest" description="Disordered" evidence="2">
    <location>
        <begin position="1"/>
        <end position="20"/>
    </location>
</feature>
<feature type="domain" description="Glutathione S-transferase C-terminal" evidence="3">
    <location>
        <begin position="1026"/>
        <end position="1100"/>
    </location>
</feature>
<proteinExistence type="predicted"/>
<feature type="region of interest" description="Disordered" evidence="2">
    <location>
        <begin position="971"/>
        <end position="996"/>
    </location>
</feature>
<reference evidence="5" key="2">
    <citation type="submission" date="2024-04" db="EMBL/GenBank/DDBJ databases">
        <authorList>
            <person name="Chen Y."/>
            <person name="Shah S."/>
            <person name="Dougan E. K."/>
            <person name="Thang M."/>
            <person name="Chan C."/>
        </authorList>
    </citation>
    <scope>NUCLEOTIDE SEQUENCE [LARGE SCALE GENOMIC DNA]</scope>
</reference>
<name>A0A9P1C501_9DINO</name>
<feature type="compositionally biased region" description="Basic and acidic residues" evidence="2">
    <location>
        <begin position="985"/>
        <end position="996"/>
    </location>
</feature>
<dbReference type="OrthoDB" id="427331at2759"/>
<evidence type="ECO:0000256" key="1">
    <source>
        <dbReference type="SAM" id="Coils"/>
    </source>
</evidence>
<keyword evidence="6" id="KW-1185">Reference proteome</keyword>
<evidence type="ECO:0000256" key="2">
    <source>
        <dbReference type="SAM" id="MobiDB-lite"/>
    </source>
</evidence>
<dbReference type="InterPro" id="IPR037151">
    <property type="entry name" value="AlkB-like_sf"/>
</dbReference>
<dbReference type="Gene3D" id="2.60.120.590">
    <property type="entry name" value="Alpha-ketoglutarate-dependent dioxygenase AlkB-like"/>
    <property type="match status" value="1"/>
</dbReference>
<protein>
    <recommendedName>
        <fullName evidence="3">Glutathione S-transferase C-terminal domain-containing protein</fullName>
    </recommendedName>
</protein>
<sequence>MDGPSWKEKEHPPYGAHNTQEYDEQHGRWWWQKKEVFRPKLYTTIGKHARSPRLSRTIVRWAGNTPNFRKLKRDVYRKRWPKPDQLNYRLFAEFCLKEFNKRSLLETAHTLPLYGAGCKFWRAPDENHPETKGQYFVADQIEYRLRPIRGDIRGTQYLYGRPARAGIAPIAKSLGSWRFETPENGHPLVYRPPFPEMAKEVAEALIAMWTEEKWHGAKWGDVHPPRSDKLKVIQLREKGLSKTEISEKVGRSEHWVKRWWREHPATLERPAGSRDVVLKKASINAFRDLDIRRRFISEDSTYKSLVDKVTWRQAKVVARDVNTGELALRYNEKGQSLSAGRQVADYSGGLDFLDEILQKVFTQMNIRDPQARIFMNFYADGKDKVAAHRHDFWTCLLSFGSPRILTVDGRPVLLRDGDLIVFGTQNHGVPPMPDISDGRVSLVIFFYPDADNLERQWQTINEDEEEKSSADVVQLLSGGMDKGFKASLLWGESKDETSKSCDCGTDSAASALTQALDPGLAKRSLLSSPNSDLQFDSQQQPPAAPAAAVFSIATGGHNGYAADERRVEEKDFFKWLTSHGITSLWDLRSPASDWSEPGQLKRACAARSIAYRTYPLGRREAGGLPGHLRSEEGQDVLRRFAEVATLGGRAAFAVAQSGHSAGTARAEVAEQLLLTAAVAKVLHILPGGQLQEHVATGAAEAPPAPAKVEVQLTSPAAEAPKEAGTKWKPQPLKVVAPAGAVAKDDMTTVARRRGARCALARQSTEVDDLGLYAQGVKKQLESAPDVIAMQESLKLLALSRRLSATRVQLLSDLRQQGQRLQALSNEKTQLSLEINNLQDRHALLQSNYDVIKASQVSSEDLNSTEISGNSTELLLSSRQRALLGSLAVTTQESSGMRQHGFFVDVLSLDNGEASLAAGAPHPETLDAWELAVRKVYEQHVLRLQKQMLIADSKALEMGLNVQDFRDQIQRQEEEKQDLSDQVSSTKKELDSLREDMEATRKNYDGQLERDPKHKIAWRQALVSNDGRMTMLLNGLETLLEQNGATEMVPFVAGKSLSVADLAIWRAVGWLSSGVIDGIPSTYVQQFPKLWALHCAVDPSPEASVFEGVVKGRLGEQ</sequence>
<dbReference type="Pfam" id="PF13384">
    <property type="entry name" value="HTH_23"/>
    <property type="match status" value="1"/>
</dbReference>
<feature type="coiled-coil region" evidence="1">
    <location>
        <begin position="813"/>
        <end position="847"/>
    </location>
</feature>
<dbReference type="Proteomes" id="UP001152797">
    <property type="component" value="Unassembled WGS sequence"/>
</dbReference>
<evidence type="ECO:0000313" key="6">
    <source>
        <dbReference type="Proteomes" id="UP001152797"/>
    </source>
</evidence>
<evidence type="ECO:0000313" key="4">
    <source>
        <dbReference type="EMBL" id="CAI3984792.1"/>
    </source>
</evidence>
<dbReference type="EMBL" id="CAMXCT010000918">
    <property type="protein sequence ID" value="CAI3984792.1"/>
    <property type="molecule type" value="Genomic_DNA"/>
</dbReference>
<dbReference type="EMBL" id="CAMXCT020000918">
    <property type="protein sequence ID" value="CAL1138167.1"/>
    <property type="molecule type" value="Genomic_DNA"/>
</dbReference>
<feature type="compositionally biased region" description="Basic and acidic residues" evidence="2">
    <location>
        <begin position="1"/>
        <end position="12"/>
    </location>
</feature>
<reference evidence="4" key="1">
    <citation type="submission" date="2022-10" db="EMBL/GenBank/DDBJ databases">
        <authorList>
            <person name="Chen Y."/>
            <person name="Dougan E. K."/>
            <person name="Chan C."/>
            <person name="Rhodes N."/>
            <person name="Thang M."/>
        </authorList>
    </citation>
    <scope>NUCLEOTIDE SEQUENCE</scope>
</reference>
<dbReference type="EMBL" id="CAMXCT030000918">
    <property type="protein sequence ID" value="CAL4772104.1"/>
    <property type="molecule type" value="Genomic_DNA"/>
</dbReference>
<evidence type="ECO:0000313" key="5">
    <source>
        <dbReference type="EMBL" id="CAL1138167.1"/>
    </source>
</evidence>
<keyword evidence="1" id="KW-0175">Coiled coil</keyword>
<comment type="caution">
    <text evidence="4">The sequence shown here is derived from an EMBL/GenBank/DDBJ whole genome shotgun (WGS) entry which is preliminary data.</text>
</comment>